<feature type="active site" evidence="1">
    <location>
        <position position="271"/>
    </location>
</feature>
<dbReference type="RefSeq" id="WP_182663957.1">
    <property type="nucleotide sequence ID" value="NZ_VKHS01000287.1"/>
</dbReference>
<proteinExistence type="inferred from homology"/>
<organism evidence="5 6">
    <name type="scientific">Streptomyces calidiresistens</name>
    <dbReference type="NCBI Taxonomy" id="1485586"/>
    <lineage>
        <taxon>Bacteria</taxon>
        <taxon>Bacillati</taxon>
        <taxon>Actinomycetota</taxon>
        <taxon>Actinomycetes</taxon>
        <taxon>Kitasatosporales</taxon>
        <taxon>Streptomycetaceae</taxon>
        <taxon>Streptomyces</taxon>
    </lineage>
</organism>
<keyword evidence="1" id="KW-0378">Hydrolase</keyword>
<evidence type="ECO:0000313" key="6">
    <source>
        <dbReference type="Proteomes" id="UP000530234"/>
    </source>
</evidence>
<dbReference type="AlphaFoldDB" id="A0A7W3T3X0"/>
<evidence type="ECO:0000259" key="4">
    <source>
        <dbReference type="PROSITE" id="PS51786"/>
    </source>
</evidence>
<dbReference type="InterPro" id="IPR036034">
    <property type="entry name" value="PDZ_sf"/>
</dbReference>
<dbReference type="InterPro" id="IPR020568">
    <property type="entry name" value="Ribosomal_Su5_D2-typ_SF"/>
</dbReference>
<keyword evidence="1" id="KW-0720">Serine protease</keyword>
<dbReference type="SUPFAM" id="SSF54211">
    <property type="entry name" value="Ribosomal protein S5 domain 2-like"/>
    <property type="match status" value="1"/>
</dbReference>
<dbReference type="EMBL" id="VKHS01000287">
    <property type="protein sequence ID" value="MBB0230474.1"/>
    <property type="molecule type" value="Genomic_DNA"/>
</dbReference>
<dbReference type="GO" id="GO:0030163">
    <property type="term" value="P:protein catabolic process"/>
    <property type="evidence" value="ECO:0007669"/>
    <property type="project" value="InterPro"/>
</dbReference>
<comment type="similarity">
    <text evidence="1">Belongs to the peptidase S16 family.</text>
</comment>
<evidence type="ECO:0000259" key="3">
    <source>
        <dbReference type="PROSITE" id="PS50106"/>
    </source>
</evidence>
<evidence type="ECO:0000256" key="1">
    <source>
        <dbReference type="PROSITE-ProRule" id="PRU01122"/>
    </source>
</evidence>
<dbReference type="SMART" id="SM00228">
    <property type="entry name" value="PDZ"/>
    <property type="match status" value="1"/>
</dbReference>
<dbReference type="Gene3D" id="2.30.42.10">
    <property type="match status" value="1"/>
</dbReference>
<dbReference type="InterPro" id="IPR014721">
    <property type="entry name" value="Ribsml_uS5_D2-typ_fold_subgr"/>
</dbReference>
<comment type="caution">
    <text evidence="5">The sequence shown here is derived from an EMBL/GenBank/DDBJ whole genome shotgun (WGS) entry which is preliminary data.</text>
</comment>
<keyword evidence="1" id="KW-0645">Protease</keyword>
<protein>
    <recommendedName>
        <fullName evidence="1">endopeptidase La</fullName>
        <ecNumber evidence="1">3.4.21.53</ecNumber>
    </recommendedName>
</protein>
<dbReference type="PROSITE" id="PS50106">
    <property type="entry name" value="PDZ"/>
    <property type="match status" value="1"/>
</dbReference>
<dbReference type="GO" id="GO:0006508">
    <property type="term" value="P:proteolysis"/>
    <property type="evidence" value="ECO:0007669"/>
    <property type="project" value="UniProtKB-KW"/>
</dbReference>
<dbReference type="PROSITE" id="PS51786">
    <property type="entry name" value="LON_PROTEOLYTIC"/>
    <property type="match status" value="1"/>
</dbReference>
<dbReference type="SUPFAM" id="SSF50156">
    <property type="entry name" value="PDZ domain-like"/>
    <property type="match status" value="1"/>
</dbReference>
<dbReference type="InterPro" id="IPR008269">
    <property type="entry name" value="Lon_proteolytic"/>
</dbReference>
<dbReference type="InterPro" id="IPR001478">
    <property type="entry name" value="PDZ"/>
</dbReference>
<feature type="domain" description="Lon proteolytic" evidence="4">
    <location>
        <begin position="266"/>
        <end position="364"/>
    </location>
</feature>
<dbReference type="Pfam" id="PF05362">
    <property type="entry name" value="Lon_C"/>
    <property type="match status" value="1"/>
</dbReference>
<dbReference type="GO" id="GO:0004252">
    <property type="term" value="F:serine-type endopeptidase activity"/>
    <property type="evidence" value="ECO:0007669"/>
    <property type="project" value="UniProtKB-UniRule"/>
</dbReference>
<dbReference type="PANTHER" id="PTHR10046">
    <property type="entry name" value="ATP DEPENDENT LON PROTEASE FAMILY MEMBER"/>
    <property type="match status" value="1"/>
</dbReference>
<dbReference type="Pfam" id="PF13180">
    <property type="entry name" value="PDZ_2"/>
    <property type="match status" value="1"/>
</dbReference>
<name>A0A7W3T3X0_9ACTN</name>
<accession>A0A7W3T3X0</accession>
<feature type="active site" evidence="1">
    <location>
        <position position="316"/>
    </location>
</feature>
<keyword evidence="6" id="KW-1185">Reference proteome</keyword>
<dbReference type="InterPro" id="IPR027065">
    <property type="entry name" value="Lon_Prtase"/>
</dbReference>
<sequence>MPRRTASLLTSGLLLIGLLFAAVLVRVPYAEMSPGPTVNTLGEHNGSPVLNISGEETYETSGNLNMTTVRVTGVNFRMSLFEAVRGWLAGGSAVVPYETLYPERRTADEVEQINAEEFSRSQETAKVSALRELGYEVGTRTIVSSVVKDGPAEGVLRAGDVIVAVDGEEIGEPSEVAERVTAREPGDPVVFTVDRVPGGDEGADGAEGEAGTAEPPAGGSGDTAEAERLELTVDSTAAEDDGRPIVGISAGVGYDLPFDIDIELADVGGPSAGLMFALGLVDKLTEEDLTGGEFVAGTGTITAEGRVGPIGGVAMKTIAAREQGASWFLTPSANCAAAAADPPQGLALVEVETLEGALDALEEIRSGADPESLPLCSRAD</sequence>
<evidence type="ECO:0000256" key="2">
    <source>
        <dbReference type="SAM" id="MobiDB-lite"/>
    </source>
</evidence>
<reference evidence="6" key="1">
    <citation type="submission" date="2019-10" db="EMBL/GenBank/DDBJ databases">
        <title>Streptomyces sp. nov., a novel actinobacterium isolated from alkaline environment.</title>
        <authorList>
            <person name="Golinska P."/>
        </authorList>
    </citation>
    <scope>NUCLEOTIDE SEQUENCE [LARGE SCALE GENOMIC DNA]</scope>
    <source>
        <strain evidence="6">DSM 42108</strain>
    </source>
</reference>
<gene>
    <name evidence="5" type="ORF">FOE67_13360</name>
</gene>
<feature type="region of interest" description="Disordered" evidence="2">
    <location>
        <begin position="196"/>
        <end position="224"/>
    </location>
</feature>
<dbReference type="EC" id="3.4.21.53" evidence="1"/>
<feature type="domain" description="PDZ" evidence="3">
    <location>
        <begin position="112"/>
        <end position="197"/>
    </location>
</feature>
<dbReference type="GO" id="GO:0004176">
    <property type="term" value="F:ATP-dependent peptidase activity"/>
    <property type="evidence" value="ECO:0007669"/>
    <property type="project" value="UniProtKB-UniRule"/>
</dbReference>
<comment type="catalytic activity">
    <reaction evidence="1">
        <text>Hydrolysis of proteins in presence of ATP.</text>
        <dbReference type="EC" id="3.4.21.53"/>
    </reaction>
</comment>
<dbReference type="GO" id="GO:0005524">
    <property type="term" value="F:ATP binding"/>
    <property type="evidence" value="ECO:0007669"/>
    <property type="project" value="InterPro"/>
</dbReference>
<dbReference type="Proteomes" id="UP000530234">
    <property type="component" value="Unassembled WGS sequence"/>
</dbReference>
<evidence type="ECO:0000313" key="5">
    <source>
        <dbReference type="EMBL" id="MBB0230474.1"/>
    </source>
</evidence>
<dbReference type="Gene3D" id="3.30.230.10">
    <property type="match status" value="1"/>
</dbReference>